<dbReference type="InterPro" id="IPR011990">
    <property type="entry name" value="TPR-like_helical_dom_sf"/>
</dbReference>
<feature type="repeat" description="TPR" evidence="1">
    <location>
        <begin position="278"/>
        <end position="311"/>
    </location>
</feature>
<evidence type="ECO:0000313" key="3">
    <source>
        <dbReference type="EMBL" id="PTM56834.1"/>
    </source>
</evidence>
<dbReference type="Pfam" id="PF01381">
    <property type="entry name" value="HTH_3"/>
    <property type="match status" value="1"/>
</dbReference>
<dbReference type="InterPro" id="IPR019734">
    <property type="entry name" value="TPR_rpt"/>
</dbReference>
<dbReference type="PROSITE" id="PS50943">
    <property type="entry name" value="HTH_CROC1"/>
    <property type="match status" value="1"/>
</dbReference>
<dbReference type="Gene3D" id="1.10.260.40">
    <property type="entry name" value="lambda repressor-like DNA-binding domains"/>
    <property type="match status" value="1"/>
</dbReference>
<protein>
    <submittedName>
        <fullName evidence="3">Tetratricopeptide repeat protein</fullName>
    </submittedName>
</protein>
<dbReference type="Proteomes" id="UP000241639">
    <property type="component" value="Unassembled WGS sequence"/>
</dbReference>
<dbReference type="Pfam" id="PF13424">
    <property type="entry name" value="TPR_12"/>
    <property type="match status" value="1"/>
</dbReference>
<feature type="repeat" description="TPR" evidence="1">
    <location>
        <begin position="116"/>
        <end position="149"/>
    </location>
</feature>
<evidence type="ECO:0000313" key="4">
    <source>
        <dbReference type="Proteomes" id="UP000241639"/>
    </source>
</evidence>
<dbReference type="Pfam" id="PF13181">
    <property type="entry name" value="TPR_8"/>
    <property type="match status" value="1"/>
</dbReference>
<dbReference type="Pfam" id="PF12895">
    <property type="entry name" value="ANAPC3"/>
    <property type="match status" value="1"/>
</dbReference>
<proteinExistence type="predicted"/>
<dbReference type="GO" id="GO:0051301">
    <property type="term" value="P:cell division"/>
    <property type="evidence" value="ECO:0007669"/>
    <property type="project" value="TreeGrafter"/>
</dbReference>
<name>A0A2T4Z4K5_9BACL</name>
<organism evidence="3 4">
    <name type="scientific">Desmospora activa DSM 45169</name>
    <dbReference type="NCBI Taxonomy" id="1121389"/>
    <lineage>
        <taxon>Bacteria</taxon>
        <taxon>Bacillati</taxon>
        <taxon>Bacillota</taxon>
        <taxon>Bacilli</taxon>
        <taxon>Bacillales</taxon>
        <taxon>Thermoactinomycetaceae</taxon>
        <taxon>Desmospora</taxon>
    </lineage>
</organism>
<dbReference type="SMART" id="SM00530">
    <property type="entry name" value="HTH_XRE"/>
    <property type="match status" value="1"/>
</dbReference>
<sequence>MKTYQLHDIGEIIRKVRKQRGFRLEDLADDNISVATISNIERNVPHVSTDKVLYLLEKLNLSLDSLPRFMLEKKGELKALNFKLLGAESLFSNGKWEKALDILDSFELDDSHSLAAKVYYLKGKCFIKADKWKKAERNLFKAIQLASQQEDRDNIEAASFNELAIICYFHNDLDKAIQFVTSGLDAFETNGKQGSLFWLLNMNKALFFERLGKLSDSMNIVLEVWESLETIDESDTVLIFYWLRTELLRRMGELKGSEKYALAGIDIARRNSDFNQLFELWVVLGCTYVDQEKYEDAEFSFEQALTLDGPKEHKLITAYAWLGKLYVLQKKWDQALPALENALSLGKKHNDISRYGQALQYMGDYFREKGEPDKAIVYYQESLELAQNHNMKKKEYIALFRLAQCWEGVSKEEFQQATVEAISQIIKMQTRS</sequence>
<feature type="repeat" description="TPR" evidence="1">
    <location>
        <begin position="356"/>
        <end position="389"/>
    </location>
</feature>
<dbReference type="Gene3D" id="1.25.40.10">
    <property type="entry name" value="Tetratricopeptide repeat domain"/>
    <property type="match status" value="2"/>
</dbReference>
<dbReference type="GO" id="GO:0003677">
    <property type="term" value="F:DNA binding"/>
    <property type="evidence" value="ECO:0007669"/>
    <property type="project" value="InterPro"/>
</dbReference>
<dbReference type="EMBL" id="PZZP01000002">
    <property type="protein sequence ID" value="PTM56834.1"/>
    <property type="molecule type" value="Genomic_DNA"/>
</dbReference>
<evidence type="ECO:0000259" key="2">
    <source>
        <dbReference type="PROSITE" id="PS50943"/>
    </source>
</evidence>
<feature type="domain" description="HTH cro/C1-type" evidence="2">
    <location>
        <begin position="13"/>
        <end position="66"/>
    </location>
</feature>
<dbReference type="RefSeq" id="WP_170105601.1">
    <property type="nucleotide sequence ID" value="NZ_PZZP01000002.1"/>
</dbReference>
<dbReference type="PROSITE" id="PS50005">
    <property type="entry name" value="TPR"/>
    <property type="match status" value="4"/>
</dbReference>
<evidence type="ECO:0000256" key="1">
    <source>
        <dbReference type="PROSITE-ProRule" id="PRU00339"/>
    </source>
</evidence>
<dbReference type="AlphaFoldDB" id="A0A2T4Z4K5"/>
<dbReference type="PANTHER" id="PTHR12558">
    <property type="entry name" value="CELL DIVISION CYCLE 16,23,27"/>
    <property type="match status" value="1"/>
</dbReference>
<reference evidence="3 4" key="1">
    <citation type="submission" date="2018-04" db="EMBL/GenBank/DDBJ databases">
        <title>Genomic Encyclopedia of Archaeal and Bacterial Type Strains, Phase II (KMG-II): from individual species to whole genera.</title>
        <authorList>
            <person name="Goeker M."/>
        </authorList>
    </citation>
    <scope>NUCLEOTIDE SEQUENCE [LARGE SCALE GENOMIC DNA]</scope>
    <source>
        <strain evidence="3 4">DSM 45169</strain>
    </source>
</reference>
<dbReference type="InterPro" id="IPR010982">
    <property type="entry name" value="Lambda_DNA-bd_dom_sf"/>
</dbReference>
<dbReference type="InterPro" id="IPR001387">
    <property type="entry name" value="Cro/C1-type_HTH"/>
</dbReference>
<dbReference type="SMART" id="SM00028">
    <property type="entry name" value="TPR"/>
    <property type="match status" value="5"/>
</dbReference>
<dbReference type="PANTHER" id="PTHR12558:SF44">
    <property type="entry name" value="TETRATRICOPEPTIDE REPEAT-CONTAINING PROTEIN"/>
    <property type="match status" value="1"/>
</dbReference>
<gene>
    <name evidence="3" type="ORF">C8J48_3159</name>
</gene>
<keyword evidence="1" id="KW-0802">TPR repeat</keyword>
<comment type="caution">
    <text evidence="3">The sequence shown here is derived from an EMBL/GenBank/DDBJ whole genome shotgun (WGS) entry which is preliminary data.</text>
</comment>
<keyword evidence="4" id="KW-1185">Reference proteome</keyword>
<accession>A0A2T4Z4K5</accession>
<dbReference type="CDD" id="cd00093">
    <property type="entry name" value="HTH_XRE"/>
    <property type="match status" value="1"/>
</dbReference>
<feature type="repeat" description="TPR" evidence="1">
    <location>
        <begin position="316"/>
        <end position="349"/>
    </location>
</feature>
<dbReference type="SUPFAM" id="SSF48452">
    <property type="entry name" value="TPR-like"/>
    <property type="match status" value="2"/>
</dbReference>
<dbReference type="SUPFAM" id="SSF47413">
    <property type="entry name" value="lambda repressor-like DNA-binding domains"/>
    <property type="match status" value="1"/>
</dbReference>